<proteinExistence type="predicted"/>
<name>A0AAE9Z583_9GAMM</name>
<evidence type="ECO:0000313" key="3">
    <source>
        <dbReference type="Proteomes" id="UP000032352"/>
    </source>
</evidence>
<keyword evidence="1" id="KW-0732">Signal</keyword>
<reference evidence="2 3" key="2">
    <citation type="journal article" date="2022" name="Mar. Drugs">
        <title>Bioassay-Guided Fractionation Leads to the Detection of Cholic Acid Generated by the Rare Thalassomonas sp.</title>
        <authorList>
            <person name="Pheiffer F."/>
            <person name="Schneider Y.K."/>
            <person name="Hansen E.H."/>
            <person name="Andersen J.H."/>
            <person name="Isaksson J."/>
            <person name="Busche T."/>
            <person name="R C."/>
            <person name="Kalinowski J."/>
            <person name="Zyl L.V."/>
            <person name="Trindade M."/>
        </authorList>
    </citation>
    <scope>NUCLEOTIDE SEQUENCE [LARGE SCALE GENOMIC DNA]</scope>
    <source>
        <strain evidence="2 3">XOM25</strain>
    </source>
</reference>
<accession>A0AAE9Z583</accession>
<feature type="signal peptide" evidence="1">
    <location>
        <begin position="1"/>
        <end position="27"/>
    </location>
</feature>
<reference evidence="2 3" key="1">
    <citation type="journal article" date="2015" name="Genome Announc.">
        <title>Draft Genome Sequences of Marine Isolates of Thalassomonas viridans and Thalassomonas actiniarum.</title>
        <authorList>
            <person name="Olonade I."/>
            <person name="van Zyl L.J."/>
            <person name="Trindade M."/>
        </authorList>
    </citation>
    <scope>NUCLEOTIDE SEQUENCE [LARGE SCALE GENOMIC DNA]</scope>
    <source>
        <strain evidence="2 3">XOM25</strain>
    </source>
</reference>
<dbReference type="KEGG" id="tvd:SG34_000600"/>
<evidence type="ECO:0000256" key="1">
    <source>
        <dbReference type="SAM" id="SignalP"/>
    </source>
</evidence>
<sequence>MNKKVLSSLFVAGFGLSSAFTGLSAQAVGESYIVECYNMPGGGYWMKTAYSWSEARTLSRSCQQQGGTVELNFNL</sequence>
<dbReference type="AlphaFoldDB" id="A0AAE9Z583"/>
<feature type="chain" id="PRO_5042251389" evidence="1">
    <location>
        <begin position="28"/>
        <end position="75"/>
    </location>
</feature>
<keyword evidence="3" id="KW-1185">Reference proteome</keyword>
<dbReference type="RefSeq" id="WP_044838397.1">
    <property type="nucleotide sequence ID" value="NZ_CP059733.1"/>
</dbReference>
<dbReference type="EMBL" id="CP059733">
    <property type="protein sequence ID" value="WDE05483.1"/>
    <property type="molecule type" value="Genomic_DNA"/>
</dbReference>
<dbReference type="Proteomes" id="UP000032352">
    <property type="component" value="Chromosome"/>
</dbReference>
<gene>
    <name evidence="2" type="ORF">SG34_000600</name>
</gene>
<organism evidence="2 3">
    <name type="scientific">Thalassomonas viridans</name>
    <dbReference type="NCBI Taxonomy" id="137584"/>
    <lineage>
        <taxon>Bacteria</taxon>
        <taxon>Pseudomonadati</taxon>
        <taxon>Pseudomonadota</taxon>
        <taxon>Gammaproteobacteria</taxon>
        <taxon>Alteromonadales</taxon>
        <taxon>Colwelliaceae</taxon>
        <taxon>Thalassomonas</taxon>
    </lineage>
</organism>
<protein>
    <submittedName>
        <fullName evidence="2">Uncharacterized protein</fullName>
    </submittedName>
</protein>
<evidence type="ECO:0000313" key="2">
    <source>
        <dbReference type="EMBL" id="WDE05483.1"/>
    </source>
</evidence>